<organism evidence="1 2">
    <name type="scientific">Rhodocista pekingensis</name>
    <dbReference type="NCBI Taxonomy" id="201185"/>
    <lineage>
        <taxon>Bacteria</taxon>
        <taxon>Pseudomonadati</taxon>
        <taxon>Pseudomonadota</taxon>
        <taxon>Alphaproteobacteria</taxon>
        <taxon>Rhodospirillales</taxon>
        <taxon>Azospirillaceae</taxon>
        <taxon>Rhodocista</taxon>
    </lineage>
</organism>
<evidence type="ECO:0000313" key="1">
    <source>
        <dbReference type="EMBL" id="MFC7331567.1"/>
    </source>
</evidence>
<proteinExistence type="predicted"/>
<evidence type="ECO:0000313" key="2">
    <source>
        <dbReference type="Proteomes" id="UP001596456"/>
    </source>
</evidence>
<keyword evidence="2" id="KW-1185">Reference proteome</keyword>
<dbReference type="RefSeq" id="WP_377355424.1">
    <property type="nucleotide sequence ID" value="NZ_JBHTCM010000003.1"/>
</dbReference>
<sequence>MLRADGVAAAASAQEAARDALNVLPLAMLPLETAGLAGARLVKTTRLESLVEVFDSGGAGSGRREIAAAVGAMAGPADSTERDVRLLQAVARMASFDVFNLCTALRELRVAPPRGERVGLSPRKRRELAGHLRPYTRALTDGVFGATVPAGVPLDDGLVQLHRAAVRANLDAIARRLRIDRQALPDLLTRYADAALSLAYYQSCDRGLRHLLGDFSAWLGALTAIAVVTGTPANMRLVQEVQGALAELTLRLDDCLRHLERHLQHYWRQPTPLTGAQGQRVLSAYQGAIGAMLCGLVTKLTGWEQRFGDVPGSPGQRIDWLRQEMLPGLPELRLTSEQAVLDITRLSA</sequence>
<name>A0ABW2KNK8_9PROT</name>
<accession>A0ABW2KNK8</accession>
<comment type="caution">
    <text evidence="1">The sequence shown here is derived from an EMBL/GenBank/DDBJ whole genome shotgun (WGS) entry which is preliminary data.</text>
</comment>
<protein>
    <submittedName>
        <fullName evidence="1">Uncharacterized protein</fullName>
    </submittedName>
</protein>
<dbReference type="Proteomes" id="UP001596456">
    <property type="component" value="Unassembled WGS sequence"/>
</dbReference>
<reference evidence="2" key="1">
    <citation type="journal article" date="2019" name="Int. J. Syst. Evol. Microbiol.">
        <title>The Global Catalogue of Microorganisms (GCM) 10K type strain sequencing project: providing services to taxonomists for standard genome sequencing and annotation.</title>
        <authorList>
            <consortium name="The Broad Institute Genomics Platform"/>
            <consortium name="The Broad Institute Genome Sequencing Center for Infectious Disease"/>
            <person name="Wu L."/>
            <person name="Ma J."/>
        </authorList>
    </citation>
    <scope>NUCLEOTIDE SEQUENCE [LARGE SCALE GENOMIC DNA]</scope>
    <source>
        <strain evidence="2">CGMCC 1.16275</strain>
    </source>
</reference>
<gene>
    <name evidence="1" type="ORF">ACFQPS_00195</name>
</gene>
<dbReference type="EMBL" id="JBHTCM010000003">
    <property type="protein sequence ID" value="MFC7331567.1"/>
    <property type="molecule type" value="Genomic_DNA"/>
</dbReference>